<dbReference type="SMART" id="SM00382">
    <property type="entry name" value="AAA"/>
    <property type="match status" value="2"/>
</dbReference>
<keyword evidence="10" id="KW-1185">Reference proteome</keyword>
<accession>A0A7M7K5Y8</accession>
<dbReference type="GO" id="GO:0005524">
    <property type="term" value="F:ATP binding"/>
    <property type="evidence" value="ECO:0007669"/>
    <property type="project" value="UniProtKB-KW"/>
</dbReference>
<dbReference type="InterPro" id="IPR056264">
    <property type="entry name" value="R2_ABCA1-4-like"/>
</dbReference>
<dbReference type="CDD" id="cd03263">
    <property type="entry name" value="ABC_subfamily_A"/>
    <property type="match status" value="2"/>
</dbReference>
<dbReference type="PANTHER" id="PTHR19229:SF250">
    <property type="entry name" value="ABC TRANSPORTER DOMAIN-CONTAINING PROTEIN-RELATED"/>
    <property type="match status" value="1"/>
</dbReference>
<dbReference type="Pfam" id="PF12698">
    <property type="entry name" value="ABC2_membrane_3"/>
    <property type="match status" value="2"/>
</dbReference>
<feature type="transmembrane region" description="Helical" evidence="7">
    <location>
        <begin position="1211"/>
        <end position="1236"/>
    </location>
</feature>
<evidence type="ECO:0000256" key="3">
    <source>
        <dbReference type="ARBA" id="ARBA00022741"/>
    </source>
</evidence>
<proteinExistence type="predicted"/>
<dbReference type="InterPro" id="IPR017871">
    <property type="entry name" value="ABC_transporter-like_CS"/>
</dbReference>
<feature type="transmembrane region" description="Helical" evidence="7">
    <location>
        <begin position="912"/>
        <end position="931"/>
    </location>
</feature>
<evidence type="ECO:0000313" key="9">
    <source>
        <dbReference type="EnsemblMetazoa" id="XP_022660867"/>
    </source>
</evidence>
<dbReference type="GO" id="GO:0016887">
    <property type="term" value="F:ATP hydrolysis activity"/>
    <property type="evidence" value="ECO:0007669"/>
    <property type="project" value="InterPro"/>
</dbReference>
<feature type="transmembrane region" description="Helical" evidence="7">
    <location>
        <begin position="360"/>
        <end position="380"/>
    </location>
</feature>
<dbReference type="InterPro" id="IPR003593">
    <property type="entry name" value="AAA+_ATPase"/>
</dbReference>
<protein>
    <recommendedName>
        <fullName evidence="8">ABC transporter domain-containing protein</fullName>
    </recommendedName>
</protein>
<feature type="transmembrane region" description="Helical" evidence="7">
    <location>
        <begin position="1320"/>
        <end position="1337"/>
    </location>
</feature>
<sequence>MNQNVVTLSDLESTVLGTTAELDPPNSGSDSISTTVILPSNATRQLYALYRKDFIISKWKRHYIVSTFELGLLTLLIVTVVRELGEAAWEGPKKYPVQPALTSIDFATPARKLLQSNISQIAYAPKTRYTDTVLLNAFKDAKPPPVFHGFDNGDNFRKYMESSNRTSFLLSVLFDYKTAIGLYPQNFNYSLRFNSAHYEFYIKKKFAKSSEKPRTQFITEEETLLLWPSMNALFRSHLAFHGLEVNESGVERTGLSPSPNIKYFPTARYSVSTSTRLENIGFVTSMGCSFFLLFFVLGVIREKRFRAKELLCMMGVSEFVYRTNLFLVGFTTKAILVLIAWVLTCFPIFGKALYSASNKFVVLAFLMLYAVAIILQSLLITVPFTSPAMGVIGTLVISFVSMVLSRELSDPELSTSRYKKLHLSLLPEVGLELGCDIIGSWERAGIGAQWTNIAERAEPENISLLDIITMMVISCALYAFLAFYLDSVLPWQQGIPKHPLFLCQRTYWCPPQTDEDEDDLSGSVIEDSAFRARVFEKEPSNLGRPAIEFRRIVHQYHCNDKPVLDNLSLKLYRDQITVIIGHNGSGKTTALSILAGLFPPKSGEVFINNYNVRTNTNRARRGVGLCPQQNVIFDELTVKENLEFFLMIKGANEMDAETEINKILFEVNLEAKQDVQASKLTTEMKRKLCMAHAMIGGSNCLYWFQILILDEPTTGLDPEGRRQIWTILEKARNGRTILMTTHHMDEADVLGDRVAFLSYGKLKCVGSPLFLKNLYETGYKLRCIKTNIDVDVQPTLHIVKGHLGRKQVQLTSDIGLEFCINLGTPDAIDLIQLFRDLEESRQRLGIGSLGVSITTMEDVFLKVDELQDSEKPSNECSLEPFPNCVSETGWTLYRSQFWALFLKRVHLIRRQWSMLIFLIVLPCLLTGYVALQIEAVLGEQAVSEALLLNYSFPSLADGRSLEGFIQNMAKSPTTNKVPLIYAMEQHGIKVNHLNVGIDIDNYLLEIAKTQPLRFKERWQMGGTSNLSGLKDDVLWFNAEPYHVGATALARWQTAVLYELTQSSNSLSKNLPVGVHVTNELVGTPPLHFSSVRILYIRTMTFLLIQLATSLLVSPVIFFPIEERVTKSRLMQKMSGVHGTIFYGASLFFDFIVMLVCSFLVTLVLAVCNPAESLRIQTDASAAIWLLLIEYGFAMIKIAYMLAYWFNSPWTGFTAMVAGTALIAGVIVPIVTFIIFLGNIEKIGAILNYVPQFAVVWGFSNIQLNVHSKKICESLSNKTLITFCVSPLRIDACCQLCSNQTSSSVYCYERKSSFSVVVDQMYALFSVSLIASIVLIVLETCIQRGCNAPKCLQRMRRSATGKMLTSHLTSIDHFLFLWKLAFIFTGETKVLSDADVLAEQRKVRDAVRAGKQANYALLAHDLTKDYGLCYSFRAVDHVSFAVKKNENFGLLGVNGAGKTTIFGMLTGDLTMSDGNAYISHSDLRSSRTEYQSYVGFCPQVDDLLGGMSGQEMLELFCALRGVRSEQRASLIALIVTLADLEPYADKLISTYSGGNKRKLAIALAMIGNLPVICLDKPTSGIDPAARRKIWAMLAKAQRELGTSIILSSHSMDECETLCGRMAIIVNGTFRCLGSSQHIRGKFAQGYTLTIKVRPSDDDATVVSDICALMDRLFSMKNQLTDVHQNTLTYYIKDPNLRWSELFEVVKELQEQFSLEDSVVSDTSLEQIFLAFAATQAPDESIST</sequence>
<dbReference type="OMA" id="HENIGYT"/>
<evidence type="ECO:0000256" key="7">
    <source>
        <dbReference type="SAM" id="Phobius"/>
    </source>
</evidence>
<feature type="transmembrane region" description="Helical" evidence="7">
    <location>
        <begin position="1179"/>
        <end position="1205"/>
    </location>
</feature>
<dbReference type="InterPro" id="IPR003439">
    <property type="entry name" value="ABC_transporter-like_ATP-bd"/>
</dbReference>
<evidence type="ECO:0000256" key="5">
    <source>
        <dbReference type="ARBA" id="ARBA00022989"/>
    </source>
</evidence>
<keyword evidence="2 7" id="KW-0812">Transmembrane</keyword>
<dbReference type="OrthoDB" id="6512918at2759"/>
<keyword evidence="6 7" id="KW-0472">Membrane</keyword>
<dbReference type="InParanoid" id="A0A7M7K5Y8"/>
<dbReference type="PROSITE" id="PS00211">
    <property type="entry name" value="ABC_TRANSPORTER_1"/>
    <property type="match status" value="1"/>
</dbReference>
<keyword evidence="5 7" id="KW-1133">Transmembrane helix</keyword>
<dbReference type="PROSITE" id="PS50893">
    <property type="entry name" value="ABC_TRANSPORTER_2"/>
    <property type="match status" value="2"/>
</dbReference>
<keyword evidence="3" id="KW-0547">Nucleotide-binding</keyword>
<dbReference type="GO" id="GO:0140359">
    <property type="term" value="F:ABC-type transporter activity"/>
    <property type="evidence" value="ECO:0007669"/>
    <property type="project" value="InterPro"/>
</dbReference>
<reference evidence="9" key="1">
    <citation type="submission" date="2021-01" db="UniProtKB">
        <authorList>
            <consortium name="EnsemblMetazoa"/>
        </authorList>
    </citation>
    <scope>IDENTIFICATION</scope>
</reference>
<feature type="transmembrane region" description="Helical" evidence="7">
    <location>
        <begin position="280"/>
        <end position="298"/>
    </location>
</feature>
<dbReference type="FunFam" id="3.40.50.300:FF:002470">
    <property type="entry name" value="ABC transporter, putative"/>
    <property type="match status" value="1"/>
</dbReference>
<evidence type="ECO:0000256" key="1">
    <source>
        <dbReference type="ARBA" id="ARBA00004141"/>
    </source>
</evidence>
<dbReference type="GO" id="GO:0016020">
    <property type="term" value="C:membrane"/>
    <property type="evidence" value="ECO:0007669"/>
    <property type="project" value="UniProtKB-SubCell"/>
</dbReference>
<feature type="transmembrane region" description="Helical" evidence="7">
    <location>
        <begin position="464"/>
        <end position="485"/>
    </location>
</feature>
<evidence type="ECO:0000259" key="8">
    <source>
        <dbReference type="PROSITE" id="PS50893"/>
    </source>
</evidence>
<keyword evidence="4" id="KW-0067">ATP-binding</keyword>
<evidence type="ECO:0000256" key="2">
    <source>
        <dbReference type="ARBA" id="ARBA00022692"/>
    </source>
</evidence>
<evidence type="ECO:0000313" key="10">
    <source>
        <dbReference type="Proteomes" id="UP000594260"/>
    </source>
</evidence>
<dbReference type="PANTHER" id="PTHR19229">
    <property type="entry name" value="ATP-BINDING CASSETTE TRANSPORTER SUBFAMILY A ABCA"/>
    <property type="match status" value="1"/>
</dbReference>
<dbReference type="GeneID" id="111250233"/>
<dbReference type="Pfam" id="PF00005">
    <property type="entry name" value="ABC_tran"/>
    <property type="match status" value="2"/>
</dbReference>
<evidence type="ECO:0000256" key="4">
    <source>
        <dbReference type="ARBA" id="ARBA00022840"/>
    </source>
</evidence>
<dbReference type="FunFam" id="3.40.50.300:FF:000436">
    <property type="entry name" value="ATP binding cassette subfamily A member 9"/>
    <property type="match status" value="1"/>
</dbReference>
<dbReference type="GO" id="GO:0005319">
    <property type="term" value="F:lipid transporter activity"/>
    <property type="evidence" value="ECO:0007669"/>
    <property type="project" value="TreeGrafter"/>
</dbReference>
<feature type="transmembrane region" description="Helical" evidence="7">
    <location>
        <begin position="1140"/>
        <end position="1167"/>
    </location>
</feature>
<comment type="subcellular location">
    <subcellularLocation>
        <location evidence="1">Membrane</location>
        <topology evidence="1">Multi-pass membrane protein</topology>
    </subcellularLocation>
</comment>
<dbReference type="FunCoup" id="A0A7M7K5Y8">
    <property type="interactions" value="313"/>
</dbReference>
<dbReference type="RefSeq" id="XP_022660867.1">
    <property type="nucleotide sequence ID" value="XM_022805132.1"/>
</dbReference>
<feature type="transmembrane region" description="Helical" evidence="7">
    <location>
        <begin position="1099"/>
        <end position="1120"/>
    </location>
</feature>
<evidence type="ECO:0000256" key="6">
    <source>
        <dbReference type="ARBA" id="ARBA00023136"/>
    </source>
</evidence>
<dbReference type="Pfam" id="PF23321">
    <property type="entry name" value="R1_ABCA1"/>
    <property type="match status" value="1"/>
</dbReference>
<dbReference type="InterPro" id="IPR026082">
    <property type="entry name" value="ABCA"/>
</dbReference>
<feature type="transmembrane region" description="Helical" evidence="7">
    <location>
        <begin position="334"/>
        <end position="353"/>
    </location>
</feature>
<feature type="domain" description="ABC transporter" evidence="8">
    <location>
        <begin position="1416"/>
        <end position="1650"/>
    </location>
</feature>
<dbReference type="KEGG" id="vde:111250233"/>
<dbReference type="EnsemblMetazoa" id="XM_022805132">
    <property type="protein sequence ID" value="XP_022660867"/>
    <property type="gene ID" value="LOC111250233"/>
</dbReference>
<dbReference type="SUPFAM" id="SSF52540">
    <property type="entry name" value="P-loop containing nucleoside triphosphate hydrolases"/>
    <property type="match status" value="2"/>
</dbReference>
<feature type="domain" description="ABC transporter" evidence="8">
    <location>
        <begin position="547"/>
        <end position="784"/>
    </location>
</feature>
<organism evidence="9 10">
    <name type="scientific">Varroa destructor</name>
    <name type="common">Honeybee mite</name>
    <dbReference type="NCBI Taxonomy" id="109461"/>
    <lineage>
        <taxon>Eukaryota</taxon>
        <taxon>Metazoa</taxon>
        <taxon>Ecdysozoa</taxon>
        <taxon>Arthropoda</taxon>
        <taxon>Chelicerata</taxon>
        <taxon>Arachnida</taxon>
        <taxon>Acari</taxon>
        <taxon>Parasitiformes</taxon>
        <taxon>Mesostigmata</taxon>
        <taxon>Gamasina</taxon>
        <taxon>Dermanyssoidea</taxon>
        <taxon>Varroidae</taxon>
        <taxon>Varroa</taxon>
    </lineage>
</organism>
<dbReference type="InterPro" id="IPR013525">
    <property type="entry name" value="ABC2_TM"/>
</dbReference>
<dbReference type="InterPro" id="IPR027417">
    <property type="entry name" value="P-loop_NTPase"/>
</dbReference>
<dbReference type="Proteomes" id="UP000594260">
    <property type="component" value="Unplaced"/>
</dbReference>
<dbReference type="Gene3D" id="3.40.50.300">
    <property type="entry name" value="P-loop containing nucleotide triphosphate hydrolases"/>
    <property type="match status" value="2"/>
</dbReference>
<name>A0A7M7K5Y8_VARDE</name>